<reference evidence="1" key="1">
    <citation type="submission" date="2020-09" db="EMBL/GenBank/DDBJ databases">
        <title>A novel bacterium of genus Hazenella, isolated from South China Sea.</title>
        <authorList>
            <person name="Huang H."/>
            <person name="Mo K."/>
            <person name="Hu Y."/>
        </authorList>
    </citation>
    <scope>NUCLEOTIDE SEQUENCE</scope>
    <source>
        <strain evidence="1">IB182357</strain>
    </source>
</reference>
<dbReference type="PANTHER" id="PTHR47197:SF3">
    <property type="entry name" value="DIHYDRO-HEME D1 DEHYDROGENASE"/>
    <property type="match status" value="1"/>
</dbReference>
<dbReference type="Proteomes" id="UP000661691">
    <property type="component" value="Unassembled WGS sequence"/>
</dbReference>
<dbReference type="InterPro" id="IPR011964">
    <property type="entry name" value="YVTN_b-propeller_repeat"/>
</dbReference>
<evidence type="ECO:0008006" key="3">
    <source>
        <dbReference type="Google" id="ProtNLM"/>
    </source>
</evidence>
<dbReference type="PANTHER" id="PTHR47197">
    <property type="entry name" value="PROTEIN NIRF"/>
    <property type="match status" value="1"/>
</dbReference>
<evidence type="ECO:0000313" key="2">
    <source>
        <dbReference type="Proteomes" id="UP000661691"/>
    </source>
</evidence>
<protein>
    <recommendedName>
        <fullName evidence="3">YncE family protein</fullName>
    </recommendedName>
</protein>
<dbReference type="SUPFAM" id="SSF50974">
    <property type="entry name" value="Nitrous oxide reductase, N-terminal domain"/>
    <property type="match status" value="1"/>
</dbReference>
<dbReference type="EMBL" id="JACXAH010000002">
    <property type="protein sequence ID" value="MBD1371191.1"/>
    <property type="molecule type" value="Genomic_DNA"/>
</dbReference>
<proteinExistence type="predicted"/>
<dbReference type="InterPro" id="IPR015943">
    <property type="entry name" value="WD40/YVTN_repeat-like_dom_sf"/>
</dbReference>
<accession>A0A926RW72</accession>
<organism evidence="1 2">
    <name type="scientific">Polycladospora coralii</name>
    <dbReference type="NCBI Taxonomy" id="2771432"/>
    <lineage>
        <taxon>Bacteria</taxon>
        <taxon>Bacillati</taxon>
        <taxon>Bacillota</taxon>
        <taxon>Bacilli</taxon>
        <taxon>Bacillales</taxon>
        <taxon>Thermoactinomycetaceae</taxon>
        <taxon>Polycladospora</taxon>
    </lineage>
</organism>
<dbReference type="RefSeq" id="WP_191141405.1">
    <property type="nucleotide sequence ID" value="NZ_JACXAH010000002.1"/>
</dbReference>
<name>A0A926RW72_9BACL</name>
<comment type="caution">
    <text evidence="1">The sequence shown here is derived from an EMBL/GenBank/DDBJ whole genome shotgun (WGS) entry which is preliminary data.</text>
</comment>
<dbReference type="AlphaFoldDB" id="A0A926RW72"/>
<evidence type="ECO:0000313" key="1">
    <source>
        <dbReference type="EMBL" id="MBD1371191.1"/>
    </source>
</evidence>
<gene>
    <name evidence="1" type="ORF">IC620_02310</name>
</gene>
<dbReference type="InterPro" id="IPR051200">
    <property type="entry name" value="Host-pathogen_enzymatic-act"/>
</dbReference>
<dbReference type="InterPro" id="IPR011045">
    <property type="entry name" value="N2O_reductase_N"/>
</dbReference>
<dbReference type="NCBIfam" id="TIGR02276">
    <property type="entry name" value="beta_rpt_yvtn"/>
    <property type="match status" value="3"/>
</dbReference>
<dbReference type="Gene3D" id="2.130.10.10">
    <property type="entry name" value="YVTN repeat-like/Quinoprotein amine dehydrogenase"/>
    <property type="match status" value="2"/>
</dbReference>
<keyword evidence="2" id="KW-1185">Reference proteome</keyword>
<sequence length="324" mass="34900">MLISDTLIYITNSNSNSVSIISDKSQKVVKTIKNVGNDPAGIAFSPDGRKAFVANFLDNNVAVIDTKSNTVIQKIDGFSGPVYISIGSVLQEDHRYRTLAFVTNFNDSSVGVIDVINHQLLEHKKIPVAPNPNGSALSPDGSTLYVACSNENSDRLPGFVSVVDTSINMESNRITAGVFPILVDTNGTRTYTTLNLQSSVAFITSSQNVININQGIGNDPIGVRFNPAVENELYVGYGTTSKNPNISKPAIAIIKAQTVVDGFDLTAGRPEDIAFTKDGKRAYIPNSIRNSVYVIDTVKRTELRTIPVGKFPRGVAVLSPTYCP</sequence>